<evidence type="ECO:0000313" key="4">
    <source>
        <dbReference type="EMBL" id="CAG2202352.1"/>
    </source>
</evidence>
<proteinExistence type="predicted"/>
<dbReference type="Proteomes" id="UP000683360">
    <property type="component" value="Unassembled WGS sequence"/>
</dbReference>
<protein>
    <recommendedName>
        <fullName evidence="3">B box-type domain-containing protein</fullName>
    </recommendedName>
</protein>
<feature type="region of interest" description="Disordered" evidence="2">
    <location>
        <begin position="290"/>
        <end position="319"/>
    </location>
</feature>
<keyword evidence="1" id="KW-0479">Metal-binding</keyword>
<keyword evidence="5" id="KW-1185">Reference proteome</keyword>
<feature type="domain" description="B box-type" evidence="3">
    <location>
        <begin position="7"/>
        <end position="50"/>
    </location>
</feature>
<dbReference type="OrthoDB" id="10666197at2759"/>
<reference evidence="4" key="1">
    <citation type="submission" date="2021-03" db="EMBL/GenBank/DDBJ databases">
        <authorList>
            <person name="Bekaert M."/>
        </authorList>
    </citation>
    <scope>NUCLEOTIDE SEQUENCE</scope>
</reference>
<name>A0A8S3R575_MYTED</name>
<dbReference type="InterPro" id="IPR000315">
    <property type="entry name" value="Znf_B-box"/>
</dbReference>
<dbReference type="PROSITE" id="PS50119">
    <property type="entry name" value="ZF_BBOX"/>
    <property type="match status" value="1"/>
</dbReference>
<organism evidence="4 5">
    <name type="scientific">Mytilus edulis</name>
    <name type="common">Blue mussel</name>
    <dbReference type="NCBI Taxonomy" id="6550"/>
    <lineage>
        <taxon>Eukaryota</taxon>
        <taxon>Metazoa</taxon>
        <taxon>Spiralia</taxon>
        <taxon>Lophotrochozoa</taxon>
        <taxon>Mollusca</taxon>
        <taxon>Bivalvia</taxon>
        <taxon>Autobranchia</taxon>
        <taxon>Pteriomorphia</taxon>
        <taxon>Mytilida</taxon>
        <taxon>Mytiloidea</taxon>
        <taxon>Mytilidae</taxon>
        <taxon>Mytilinae</taxon>
        <taxon>Mytilus</taxon>
    </lineage>
</organism>
<feature type="compositionally biased region" description="Basic and acidic residues" evidence="2">
    <location>
        <begin position="304"/>
        <end position="319"/>
    </location>
</feature>
<dbReference type="EMBL" id="CAJPWZ010000887">
    <property type="protein sequence ID" value="CAG2202352.1"/>
    <property type="molecule type" value="Genomic_DNA"/>
</dbReference>
<evidence type="ECO:0000313" key="5">
    <source>
        <dbReference type="Proteomes" id="UP000683360"/>
    </source>
</evidence>
<gene>
    <name evidence="4" type="ORF">MEDL_16965</name>
</gene>
<dbReference type="GO" id="GO:0008270">
    <property type="term" value="F:zinc ion binding"/>
    <property type="evidence" value="ECO:0007669"/>
    <property type="project" value="UniProtKB-KW"/>
</dbReference>
<evidence type="ECO:0000256" key="1">
    <source>
        <dbReference type="PROSITE-ProRule" id="PRU00024"/>
    </source>
</evidence>
<evidence type="ECO:0000256" key="2">
    <source>
        <dbReference type="SAM" id="MobiDB-lite"/>
    </source>
</evidence>
<comment type="caution">
    <text evidence="4">The sequence shown here is derived from an EMBL/GenBank/DDBJ whole genome shotgun (WGS) entry which is preliminary data.</text>
</comment>
<dbReference type="AlphaFoldDB" id="A0A8S3R575"/>
<keyword evidence="1" id="KW-0862">Zinc</keyword>
<sequence>MAHADHNSLNKCKLCGKIGEFFCKECPSALCEPCRDKHDILLGCHLVVDIETINGAAFNIRCNSQCSTHYQPDIDSTSKSIHQVLEAKRDIQTTEFSDFKKRHYVEIEDELKRKENVLTVYSKICNNIDSMLSEDHAVGLYMSYHNLQKENEEFDDEILQDIVMPTVPGFDSESFLEDILQEICAKFDVRLINQEELEENQRRQDELTEENNGLKQQISELQAMLINEEEVDENQMRKDELSEENDALKQNISELQARNKDDLERRNQMEEHIKLLEKDRDICQQKVEEYEKKTNNNANISEQNQHKKELGKKTKDIAE</sequence>
<evidence type="ECO:0000259" key="3">
    <source>
        <dbReference type="PROSITE" id="PS50119"/>
    </source>
</evidence>
<accession>A0A8S3R575</accession>
<keyword evidence="1" id="KW-0863">Zinc-finger</keyword>